<dbReference type="EMBL" id="CAJNOB010000026">
    <property type="protein sequence ID" value="CAF0700054.1"/>
    <property type="molecule type" value="Genomic_DNA"/>
</dbReference>
<accession>A0A8J2BQS5</accession>
<evidence type="ECO:0000313" key="3">
    <source>
        <dbReference type="Proteomes" id="UP000663859"/>
    </source>
</evidence>
<protein>
    <submittedName>
        <fullName evidence="2">Uncharacterized protein</fullName>
    </submittedName>
</protein>
<feature type="transmembrane region" description="Helical" evidence="1">
    <location>
        <begin position="6"/>
        <end position="24"/>
    </location>
</feature>
<sequence>MAFEEGLLWLFVIFTGIAVDGGLYDKWFTLRDWFNPSSESGLPLNTEPVWVPTLGGDSGCRSR</sequence>
<keyword evidence="1" id="KW-0812">Transmembrane</keyword>
<dbReference type="Proteomes" id="UP000663859">
    <property type="component" value="Unassembled WGS sequence"/>
</dbReference>
<proteinExistence type="predicted"/>
<organism evidence="2 3">
    <name type="scientific">Candidatus Methylacidithermus pantelleriae</name>
    <dbReference type="NCBI Taxonomy" id="2744239"/>
    <lineage>
        <taxon>Bacteria</taxon>
        <taxon>Pseudomonadati</taxon>
        <taxon>Verrucomicrobiota</taxon>
        <taxon>Methylacidiphilae</taxon>
        <taxon>Methylacidiphilales</taxon>
        <taxon>Methylacidiphilaceae</taxon>
        <taxon>Candidatus Methylacidithermus</taxon>
    </lineage>
</organism>
<evidence type="ECO:0000313" key="2">
    <source>
        <dbReference type="EMBL" id="CAF0700054.1"/>
    </source>
</evidence>
<name>A0A8J2BQS5_9BACT</name>
<evidence type="ECO:0000256" key="1">
    <source>
        <dbReference type="SAM" id="Phobius"/>
    </source>
</evidence>
<keyword evidence="3" id="KW-1185">Reference proteome</keyword>
<reference evidence="2" key="1">
    <citation type="submission" date="2021-02" db="EMBL/GenBank/DDBJ databases">
        <authorList>
            <person name="Cremers G."/>
            <person name="Picone N."/>
        </authorList>
    </citation>
    <scope>NUCLEOTIDE SEQUENCE</scope>
    <source>
        <strain evidence="2">PQ17</strain>
    </source>
</reference>
<keyword evidence="1" id="KW-1133">Transmembrane helix</keyword>
<gene>
    <name evidence="2" type="ORF">MPNT_320024</name>
</gene>
<dbReference type="AlphaFoldDB" id="A0A8J2BQS5"/>
<comment type="caution">
    <text evidence="2">The sequence shown here is derived from an EMBL/GenBank/DDBJ whole genome shotgun (WGS) entry which is preliminary data.</text>
</comment>
<keyword evidence="1" id="KW-0472">Membrane</keyword>